<reference evidence="2 3" key="1">
    <citation type="journal article" date="2013" name="BMC Genomics">
        <title>Reconstruction of the lipid metabolism for the microalga Monoraphidium neglectum from its genome sequence reveals characteristics suitable for biofuel production.</title>
        <authorList>
            <person name="Bogen C."/>
            <person name="Al-Dilaimi A."/>
            <person name="Albersmeier A."/>
            <person name="Wichmann J."/>
            <person name="Grundmann M."/>
            <person name="Rupp O."/>
            <person name="Lauersen K.J."/>
            <person name="Blifernez-Klassen O."/>
            <person name="Kalinowski J."/>
            <person name="Goesmann A."/>
            <person name="Mussgnug J.H."/>
            <person name="Kruse O."/>
        </authorList>
    </citation>
    <scope>NUCLEOTIDE SEQUENCE [LARGE SCALE GENOMIC DNA]</scope>
    <source>
        <strain evidence="2 3">SAG 48.87</strain>
    </source>
</reference>
<protein>
    <submittedName>
        <fullName evidence="2">Uncharacterized protein</fullName>
    </submittedName>
</protein>
<evidence type="ECO:0000313" key="2">
    <source>
        <dbReference type="EMBL" id="KIY91611.1"/>
    </source>
</evidence>
<dbReference type="RefSeq" id="XP_013890631.1">
    <property type="nucleotide sequence ID" value="XM_014035177.1"/>
</dbReference>
<name>A0A0D2LNQ8_9CHLO</name>
<dbReference type="AlphaFoldDB" id="A0A0D2LNQ8"/>
<accession>A0A0D2LNQ8</accession>
<gene>
    <name evidence="2" type="ORF">MNEG_16353</name>
</gene>
<evidence type="ECO:0000313" key="3">
    <source>
        <dbReference type="Proteomes" id="UP000054498"/>
    </source>
</evidence>
<feature type="region of interest" description="Disordered" evidence="1">
    <location>
        <begin position="198"/>
        <end position="219"/>
    </location>
</feature>
<organism evidence="2 3">
    <name type="scientific">Monoraphidium neglectum</name>
    <dbReference type="NCBI Taxonomy" id="145388"/>
    <lineage>
        <taxon>Eukaryota</taxon>
        <taxon>Viridiplantae</taxon>
        <taxon>Chlorophyta</taxon>
        <taxon>core chlorophytes</taxon>
        <taxon>Chlorophyceae</taxon>
        <taxon>CS clade</taxon>
        <taxon>Sphaeropleales</taxon>
        <taxon>Selenastraceae</taxon>
        <taxon>Monoraphidium</taxon>
    </lineage>
</organism>
<dbReference type="GeneID" id="25734104"/>
<dbReference type="KEGG" id="mng:MNEG_16353"/>
<keyword evidence="3" id="KW-1185">Reference proteome</keyword>
<proteinExistence type="predicted"/>
<evidence type="ECO:0000256" key="1">
    <source>
        <dbReference type="SAM" id="MobiDB-lite"/>
    </source>
</evidence>
<feature type="region of interest" description="Disordered" evidence="1">
    <location>
        <begin position="137"/>
        <end position="164"/>
    </location>
</feature>
<sequence>MLTEVKLLQAATKRLVSWLADRYGAPPSVAAGAAAPLAAAARIRAAHLCTSAVEAARGGGGAGAARLGRRDVERLHRKLKVAWLFGQAARVSEVEGALTSDSTEQQRHAALVEATIAERGVRAAYALQARGERLRDAAASRQLRRRGGAGAAEAGGGAGSGRSRSTTIEISGGYEQLAALTAALARASGALAAGASDGGGGGIGGGIGGAAAGPGGRPD</sequence>
<dbReference type="Proteomes" id="UP000054498">
    <property type="component" value="Unassembled WGS sequence"/>
</dbReference>
<dbReference type="EMBL" id="KK106485">
    <property type="protein sequence ID" value="KIY91611.1"/>
    <property type="molecule type" value="Genomic_DNA"/>
</dbReference>
<feature type="compositionally biased region" description="Gly residues" evidence="1">
    <location>
        <begin position="148"/>
        <end position="160"/>
    </location>
</feature>